<accession>A0A8R7PEX0</accession>
<dbReference type="EnsemblPlants" id="TuG1812G0200002831.01.T01">
    <property type="protein sequence ID" value="TuG1812G0200002831.01.T01.cds269288"/>
    <property type="gene ID" value="TuG1812G0200002831.01"/>
</dbReference>
<dbReference type="Gramene" id="TuG1812G0200002831.01.T01">
    <property type="protein sequence ID" value="TuG1812G0200002831.01.T01.cds269288"/>
    <property type="gene ID" value="TuG1812G0200002831.01"/>
</dbReference>
<protein>
    <submittedName>
        <fullName evidence="1">Uncharacterized protein</fullName>
    </submittedName>
</protein>
<reference evidence="1" key="3">
    <citation type="submission" date="2022-06" db="UniProtKB">
        <authorList>
            <consortium name="EnsemblPlants"/>
        </authorList>
    </citation>
    <scope>IDENTIFICATION</scope>
</reference>
<keyword evidence="2" id="KW-1185">Reference proteome</keyword>
<dbReference type="Proteomes" id="UP000015106">
    <property type="component" value="Chromosome 2"/>
</dbReference>
<proteinExistence type="predicted"/>
<reference evidence="1" key="2">
    <citation type="submission" date="2018-03" db="EMBL/GenBank/DDBJ databases">
        <title>The Triticum urartu genome reveals the dynamic nature of wheat genome evolution.</title>
        <authorList>
            <person name="Ling H."/>
            <person name="Ma B."/>
            <person name="Shi X."/>
            <person name="Liu H."/>
            <person name="Dong L."/>
            <person name="Sun H."/>
            <person name="Cao Y."/>
            <person name="Gao Q."/>
            <person name="Zheng S."/>
            <person name="Li Y."/>
            <person name="Yu Y."/>
            <person name="Du H."/>
            <person name="Qi M."/>
            <person name="Li Y."/>
            <person name="Yu H."/>
            <person name="Cui Y."/>
            <person name="Wang N."/>
            <person name="Chen C."/>
            <person name="Wu H."/>
            <person name="Zhao Y."/>
            <person name="Zhang J."/>
            <person name="Li Y."/>
            <person name="Zhou W."/>
            <person name="Zhang B."/>
            <person name="Hu W."/>
            <person name="Eijk M."/>
            <person name="Tang J."/>
            <person name="Witsenboer H."/>
            <person name="Zhao S."/>
            <person name="Li Z."/>
            <person name="Zhang A."/>
            <person name="Wang D."/>
            <person name="Liang C."/>
        </authorList>
    </citation>
    <scope>NUCLEOTIDE SEQUENCE [LARGE SCALE GENOMIC DNA]</scope>
    <source>
        <strain evidence="1">cv. G1812</strain>
    </source>
</reference>
<sequence length="61" mass="6694">MDQGAPAVADAKHDATDQIRVHASGIFPVTKQPAWSLATRQNFCFANAKIIVMGKKHFEIN</sequence>
<organism evidence="1 2">
    <name type="scientific">Triticum urartu</name>
    <name type="common">Red wild einkorn</name>
    <name type="synonym">Crithodium urartu</name>
    <dbReference type="NCBI Taxonomy" id="4572"/>
    <lineage>
        <taxon>Eukaryota</taxon>
        <taxon>Viridiplantae</taxon>
        <taxon>Streptophyta</taxon>
        <taxon>Embryophyta</taxon>
        <taxon>Tracheophyta</taxon>
        <taxon>Spermatophyta</taxon>
        <taxon>Magnoliopsida</taxon>
        <taxon>Liliopsida</taxon>
        <taxon>Poales</taxon>
        <taxon>Poaceae</taxon>
        <taxon>BOP clade</taxon>
        <taxon>Pooideae</taxon>
        <taxon>Triticodae</taxon>
        <taxon>Triticeae</taxon>
        <taxon>Triticinae</taxon>
        <taxon>Triticum</taxon>
    </lineage>
</organism>
<evidence type="ECO:0000313" key="1">
    <source>
        <dbReference type="EnsemblPlants" id="TuG1812G0200002831.01.T01.cds269288"/>
    </source>
</evidence>
<name>A0A8R7PEX0_TRIUA</name>
<evidence type="ECO:0000313" key="2">
    <source>
        <dbReference type="Proteomes" id="UP000015106"/>
    </source>
</evidence>
<reference evidence="2" key="1">
    <citation type="journal article" date="2013" name="Nature">
        <title>Draft genome of the wheat A-genome progenitor Triticum urartu.</title>
        <authorList>
            <person name="Ling H.Q."/>
            <person name="Zhao S."/>
            <person name="Liu D."/>
            <person name="Wang J."/>
            <person name="Sun H."/>
            <person name="Zhang C."/>
            <person name="Fan H."/>
            <person name="Li D."/>
            <person name="Dong L."/>
            <person name="Tao Y."/>
            <person name="Gao C."/>
            <person name="Wu H."/>
            <person name="Li Y."/>
            <person name="Cui Y."/>
            <person name="Guo X."/>
            <person name="Zheng S."/>
            <person name="Wang B."/>
            <person name="Yu K."/>
            <person name="Liang Q."/>
            <person name="Yang W."/>
            <person name="Lou X."/>
            <person name="Chen J."/>
            <person name="Feng M."/>
            <person name="Jian J."/>
            <person name="Zhang X."/>
            <person name="Luo G."/>
            <person name="Jiang Y."/>
            <person name="Liu J."/>
            <person name="Wang Z."/>
            <person name="Sha Y."/>
            <person name="Zhang B."/>
            <person name="Wu H."/>
            <person name="Tang D."/>
            <person name="Shen Q."/>
            <person name="Xue P."/>
            <person name="Zou S."/>
            <person name="Wang X."/>
            <person name="Liu X."/>
            <person name="Wang F."/>
            <person name="Yang Y."/>
            <person name="An X."/>
            <person name="Dong Z."/>
            <person name="Zhang K."/>
            <person name="Zhang X."/>
            <person name="Luo M.C."/>
            <person name="Dvorak J."/>
            <person name="Tong Y."/>
            <person name="Wang J."/>
            <person name="Yang H."/>
            <person name="Li Z."/>
            <person name="Wang D."/>
            <person name="Zhang A."/>
            <person name="Wang J."/>
        </authorList>
    </citation>
    <scope>NUCLEOTIDE SEQUENCE</scope>
    <source>
        <strain evidence="2">cv. G1812</strain>
    </source>
</reference>
<dbReference type="AlphaFoldDB" id="A0A8R7PEX0"/>